<keyword evidence="4" id="KW-1185">Reference proteome</keyword>
<dbReference type="HOGENOM" id="CLU_1556945_0_0_1"/>
<organism evidence="3 4">
    <name type="scientific">Helobdella robusta</name>
    <name type="common">Californian leech</name>
    <dbReference type="NCBI Taxonomy" id="6412"/>
    <lineage>
        <taxon>Eukaryota</taxon>
        <taxon>Metazoa</taxon>
        <taxon>Spiralia</taxon>
        <taxon>Lophotrochozoa</taxon>
        <taxon>Annelida</taxon>
        <taxon>Clitellata</taxon>
        <taxon>Hirudinea</taxon>
        <taxon>Rhynchobdellida</taxon>
        <taxon>Glossiphoniidae</taxon>
        <taxon>Helobdella</taxon>
    </lineage>
</organism>
<dbReference type="AlphaFoldDB" id="T1EQM5"/>
<gene>
    <name evidence="3" type="primary">20198875</name>
    <name evidence="2" type="ORF">HELRODRAFT_160703</name>
</gene>
<dbReference type="CTD" id="20198875"/>
<dbReference type="EnsemblMetazoa" id="HelroT160703">
    <property type="protein sequence ID" value="HelroP160703"/>
    <property type="gene ID" value="HelroG160703"/>
</dbReference>
<protein>
    <submittedName>
        <fullName evidence="2 3">Uncharacterized protein</fullName>
    </submittedName>
</protein>
<dbReference type="GeneID" id="20198875"/>
<feature type="compositionally biased region" description="Basic residues" evidence="1">
    <location>
        <begin position="1"/>
        <end position="12"/>
    </location>
</feature>
<accession>T1EQM5</accession>
<dbReference type="InParanoid" id="T1EQM5"/>
<dbReference type="EMBL" id="KB096324">
    <property type="protein sequence ID" value="ESO06523.1"/>
    <property type="molecule type" value="Genomic_DNA"/>
</dbReference>
<name>T1EQM5_HELRO</name>
<evidence type="ECO:0000313" key="3">
    <source>
        <dbReference type="EnsemblMetazoa" id="HelroP160703"/>
    </source>
</evidence>
<reference evidence="2 4" key="2">
    <citation type="journal article" date="2013" name="Nature">
        <title>Insights into bilaterian evolution from three spiralian genomes.</title>
        <authorList>
            <person name="Simakov O."/>
            <person name="Marletaz F."/>
            <person name="Cho S.J."/>
            <person name="Edsinger-Gonzales E."/>
            <person name="Havlak P."/>
            <person name="Hellsten U."/>
            <person name="Kuo D.H."/>
            <person name="Larsson T."/>
            <person name="Lv J."/>
            <person name="Arendt D."/>
            <person name="Savage R."/>
            <person name="Osoegawa K."/>
            <person name="de Jong P."/>
            <person name="Grimwood J."/>
            <person name="Chapman J.A."/>
            <person name="Shapiro H."/>
            <person name="Aerts A."/>
            <person name="Otillar R.P."/>
            <person name="Terry A.Y."/>
            <person name="Boore J.L."/>
            <person name="Grigoriev I.V."/>
            <person name="Lindberg D.R."/>
            <person name="Seaver E.C."/>
            <person name="Weisblat D.A."/>
            <person name="Putnam N.H."/>
            <person name="Rokhsar D.S."/>
        </authorList>
    </citation>
    <scope>NUCLEOTIDE SEQUENCE</scope>
</reference>
<feature type="region of interest" description="Disordered" evidence="1">
    <location>
        <begin position="1"/>
        <end position="29"/>
    </location>
</feature>
<feature type="region of interest" description="Disordered" evidence="1">
    <location>
        <begin position="106"/>
        <end position="141"/>
    </location>
</feature>
<evidence type="ECO:0000256" key="1">
    <source>
        <dbReference type="SAM" id="MobiDB-lite"/>
    </source>
</evidence>
<reference evidence="4" key="1">
    <citation type="submission" date="2012-12" db="EMBL/GenBank/DDBJ databases">
        <authorList>
            <person name="Hellsten U."/>
            <person name="Grimwood J."/>
            <person name="Chapman J.A."/>
            <person name="Shapiro H."/>
            <person name="Aerts A."/>
            <person name="Otillar R.P."/>
            <person name="Terry A.Y."/>
            <person name="Boore J.L."/>
            <person name="Simakov O."/>
            <person name="Marletaz F."/>
            <person name="Cho S.-J."/>
            <person name="Edsinger-Gonzales E."/>
            <person name="Havlak P."/>
            <person name="Kuo D.-H."/>
            <person name="Larsson T."/>
            <person name="Lv J."/>
            <person name="Arendt D."/>
            <person name="Savage R."/>
            <person name="Osoegawa K."/>
            <person name="de Jong P."/>
            <person name="Lindberg D.R."/>
            <person name="Seaver E.C."/>
            <person name="Weisblat D.A."/>
            <person name="Putnam N.H."/>
            <person name="Grigoriev I.V."/>
            <person name="Rokhsar D.S."/>
        </authorList>
    </citation>
    <scope>NUCLEOTIDE SEQUENCE</scope>
</reference>
<feature type="compositionally biased region" description="Basic and acidic residues" evidence="1">
    <location>
        <begin position="122"/>
        <end position="133"/>
    </location>
</feature>
<dbReference type="RefSeq" id="XP_009015891.1">
    <property type="nucleotide sequence ID" value="XM_009017643.1"/>
</dbReference>
<proteinExistence type="predicted"/>
<evidence type="ECO:0000313" key="4">
    <source>
        <dbReference type="Proteomes" id="UP000015101"/>
    </source>
</evidence>
<dbReference type="Proteomes" id="UP000015101">
    <property type="component" value="Unassembled WGS sequence"/>
</dbReference>
<feature type="compositionally biased region" description="Pro residues" evidence="1">
    <location>
        <begin position="13"/>
        <end position="26"/>
    </location>
</feature>
<dbReference type="EMBL" id="AMQM01000642">
    <property type="status" value="NOT_ANNOTATED_CDS"/>
    <property type="molecule type" value="Genomic_DNA"/>
</dbReference>
<sequence length="172" mass="20399">MNRRRSRKRMHTRPPPAPPNNGPPQQMPSKSKLATIIGMSNKTTWMHQKIHSLKFKNVNFEHLRFLYMNIQKSIKVIQDRIARERLILSRDSDLYMMRKMEPSKTFELDMRDVPSSTNNGKTGEEEKEDGKDKEEDEFDKSRPIHKSTIFCLSNRDEELKNSSVTNFLYWQK</sequence>
<dbReference type="KEGG" id="hro:HELRODRAFT_160703"/>
<reference evidence="3" key="3">
    <citation type="submission" date="2015-06" db="UniProtKB">
        <authorList>
            <consortium name="EnsemblMetazoa"/>
        </authorList>
    </citation>
    <scope>IDENTIFICATION</scope>
</reference>
<evidence type="ECO:0000313" key="2">
    <source>
        <dbReference type="EMBL" id="ESO06523.1"/>
    </source>
</evidence>